<dbReference type="InterPro" id="IPR045155">
    <property type="entry name" value="Beta-lactam_cat"/>
</dbReference>
<comment type="caution">
    <text evidence="2">The sequence shown here is derived from an EMBL/GenBank/DDBJ whole genome shotgun (WGS) entry which is preliminary data.</text>
</comment>
<feature type="domain" description="Beta-lactamase class A catalytic" evidence="1">
    <location>
        <begin position="12"/>
        <end position="212"/>
    </location>
</feature>
<sequence>MSVAVELPSHSFHINGDSTYSAASLIKIPILLEGFRQAQEGKISLSDRVTIPKEGRVGGAGVLVSLSDHLTLTVEDLLTLMIIVSDNTASNLLIERLGSIAIQDLCDTLQLKQTMLRRKLMDFEAVEQGLNNYTSALDIISCLKVLDIGTEYSPTSRKKMLHILHQQQFDTKLPSRMDRGSVYIANKTGELPGVEHDSAIIKFREKTAYIAVLIDELGQNEPGKDTIAQIGKLMSDFLIKDNS</sequence>
<dbReference type="PATRIC" id="fig|218284.4.peg.3375"/>
<accession>A0A0P6VYI1</accession>
<dbReference type="EMBL" id="LIXZ01000005">
    <property type="protein sequence ID" value="KPL60214.1"/>
    <property type="molecule type" value="Genomic_DNA"/>
</dbReference>
<proteinExistence type="predicted"/>
<dbReference type="SUPFAM" id="SSF56601">
    <property type="entry name" value="beta-lactamase/transpeptidase-like"/>
    <property type="match status" value="1"/>
</dbReference>
<dbReference type="Proteomes" id="UP000050398">
    <property type="component" value="Unassembled WGS sequence"/>
</dbReference>
<dbReference type="PANTHER" id="PTHR35333">
    <property type="entry name" value="BETA-LACTAMASE"/>
    <property type="match status" value="1"/>
</dbReference>
<dbReference type="InterPro" id="IPR012338">
    <property type="entry name" value="Beta-lactam/transpept-like"/>
</dbReference>
<evidence type="ECO:0000313" key="3">
    <source>
        <dbReference type="Proteomes" id="UP000050398"/>
    </source>
</evidence>
<dbReference type="Gene3D" id="3.40.710.10">
    <property type="entry name" value="DD-peptidase/beta-lactamase superfamily"/>
    <property type="match status" value="1"/>
</dbReference>
<dbReference type="AlphaFoldDB" id="A0A0P6VYI1"/>
<name>A0A0P6VYI1_9BACI</name>
<dbReference type="PANTHER" id="PTHR35333:SF3">
    <property type="entry name" value="BETA-LACTAMASE-TYPE TRANSPEPTIDASE FOLD CONTAINING PROTEIN"/>
    <property type="match status" value="1"/>
</dbReference>
<reference evidence="2 3" key="1">
    <citation type="submission" date="2015-08" db="EMBL/GenBank/DDBJ databases">
        <title>Draft Genome Sequence of Bacillus vietnamensis UCD-SED5.</title>
        <authorList>
            <person name="Lee R.D."/>
            <person name="Jospin G."/>
            <person name="Lang J.M."/>
            <person name="Coil D.A."/>
            <person name="Eisen J.A."/>
        </authorList>
    </citation>
    <scope>NUCLEOTIDE SEQUENCE [LARGE SCALE GENOMIC DNA]</scope>
    <source>
        <strain evidence="2 3">UCD-SED5</strain>
    </source>
</reference>
<dbReference type="Pfam" id="PF13354">
    <property type="entry name" value="Beta-lactamase2"/>
    <property type="match status" value="1"/>
</dbReference>
<dbReference type="GO" id="GO:0030655">
    <property type="term" value="P:beta-lactam antibiotic catabolic process"/>
    <property type="evidence" value="ECO:0007669"/>
    <property type="project" value="InterPro"/>
</dbReference>
<organism evidence="2 3">
    <name type="scientific">Rossellomorea vietnamensis</name>
    <dbReference type="NCBI Taxonomy" id="218284"/>
    <lineage>
        <taxon>Bacteria</taxon>
        <taxon>Bacillati</taxon>
        <taxon>Bacillota</taxon>
        <taxon>Bacilli</taxon>
        <taxon>Bacillales</taxon>
        <taxon>Bacillaceae</taxon>
        <taxon>Rossellomorea</taxon>
    </lineage>
</organism>
<dbReference type="GO" id="GO:0046677">
    <property type="term" value="P:response to antibiotic"/>
    <property type="evidence" value="ECO:0007669"/>
    <property type="project" value="InterPro"/>
</dbReference>
<evidence type="ECO:0000313" key="2">
    <source>
        <dbReference type="EMBL" id="KPL60214.1"/>
    </source>
</evidence>
<dbReference type="InterPro" id="IPR000871">
    <property type="entry name" value="Beta-lactam_class-A"/>
</dbReference>
<gene>
    <name evidence="2" type="ORF">AM506_08695</name>
</gene>
<dbReference type="GO" id="GO:0008800">
    <property type="term" value="F:beta-lactamase activity"/>
    <property type="evidence" value="ECO:0007669"/>
    <property type="project" value="InterPro"/>
</dbReference>
<protein>
    <recommendedName>
        <fullName evidence="1">Beta-lactamase class A catalytic domain-containing protein</fullName>
    </recommendedName>
</protein>
<evidence type="ECO:0000259" key="1">
    <source>
        <dbReference type="Pfam" id="PF13354"/>
    </source>
</evidence>